<dbReference type="GO" id="GO:0004146">
    <property type="term" value="F:dihydrofolate reductase activity"/>
    <property type="evidence" value="ECO:0007669"/>
    <property type="project" value="UniProtKB-EC"/>
</dbReference>
<keyword evidence="6" id="KW-0560">Oxidoreductase</keyword>
<evidence type="ECO:0000256" key="7">
    <source>
        <dbReference type="RuleBase" id="RU004474"/>
    </source>
</evidence>
<gene>
    <name evidence="9" type="ORF">KUCA_T00002732001</name>
</gene>
<dbReference type="PROSITE" id="PS51330">
    <property type="entry name" value="DHFR_2"/>
    <property type="match status" value="1"/>
</dbReference>
<evidence type="ECO:0000259" key="8">
    <source>
        <dbReference type="PROSITE" id="PS51330"/>
    </source>
</evidence>
<dbReference type="AlphaFoldDB" id="W6ML01"/>
<proteinExistence type="inferred from homology"/>
<evidence type="ECO:0000313" key="10">
    <source>
        <dbReference type="Proteomes" id="UP000019384"/>
    </source>
</evidence>
<comment type="pathway">
    <text evidence="1">Cofactor biosynthesis; tetrahydrofolate biosynthesis; 5,6,7,8-tetrahydrofolate from 7,8-dihydrofolate: step 1/1.</text>
</comment>
<dbReference type="STRING" id="1382522.W6ML01"/>
<dbReference type="GeneID" id="34520146"/>
<evidence type="ECO:0000256" key="5">
    <source>
        <dbReference type="ARBA" id="ARBA00022857"/>
    </source>
</evidence>
<dbReference type="EMBL" id="HG793127">
    <property type="protein sequence ID" value="CDK26758.1"/>
    <property type="molecule type" value="Genomic_DNA"/>
</dbReference>
<dbReference type="GO" id="GO:0005739">
    <property type="term" value="C:mitochondrion"/>
    <property type="evidence" value="ECO:0007669"/>
    <property type="project" value="TreeGrafter"/>
</dbReference>
<dbReference type="UniPathway" id="UPA00077">
    <property type="reaction ID" value="UER00158"/>
</dbReference>
<evidence type="ECO:0000256" key="4">
    <source>
        <dbReference type="ARBA" id="ARBA00022563"/>
    </source>
</evidence>
<dbReference type="GO" id="GO:0006730">
    <property type="term" value="P:one-carbon metabolic process"/>
    <property type="evidence" value="ECO:0007669"/>
    <property type="project" value="UniProtKB-KW"/>
</dbReference>
<keyword evidence="4" id="KW-0554">One-carbon metabolism</keyword>
<reference evidence="9" key="2">
    <citation type="submission" date="2014-02" db="EMBL/GenBank/DDBJ databases">
        <title>Complete DNA sequence of /Kuraishia capsulata/ illustrates novel genomic features among budding yeasts (/Saccharomycotina/).</title>
        <authorList>
            <person name="Morales L."/>
            <person name="Noel B."/>
            <person name="Porcel B."/>
            <person name="Marcet-Houben M."/>
            <person name="Hullo M-F."/>
            <person name="Sacerdot C."/>
            <person name="Tekaia F."/>
            <person name="Leh-Louis V."/>
            <person name="Despons L."/>
            <person name="Khanna V."/>
            <person name="Aury J-M."/>
            <person name="Barbe V."/>
            <person name="Couloux A."/>
            <person name="Labadie K."/>
            <person name="Pelletier E."/>
            <person name="Souciet J-L."/>
            <person name="Boekhout T."/>
            <person name="Gabaldon T."/>
            <person name="Wincker P."/>
            <person name="Dujon B."/>
        </authorList>
    </citation>
    <scope>NUCLEOTIDE SEQUENCE</scope>
    <source>
        <strain evidence="9">CBS 1993</strain>
    </source>
</reference>
<dbReference type="Proteomes" id="UP000019384">
    <property type="component" value="Unassembled WGS sequence"/>
</dbReference>
<organism evidence="9 10">
    <name type="scientific">Kuraishia capsulata CBS 1993</name>
    <dbReference type="NCBI Taxonomy" id="1382522"/>
    <lineage>
        <taxon>Eukaryota</taxon>
        <taxon>Fungi</taxon>
        <taxon>Dikarya</taxon>
        <taxon>Ascomycota</taxon>
        <taxon>Saccharomycotina</taxon>
        <taxon>Pichiomycetes</taxon>
        <taxon>Pichiales</taxon>
        <taxon>Pichiaceae</taxon>
        <taxon>Kuraishia</taxon>
    </lineage>
</organism>
<accession>W6ML01</accession>
<protein>
    <recommendedName>
        <fullName evidence="3">Dihydrofolate reductase</fullName>
        <ecNumber evidence="2">1.5.1.3</ecNumber>
    </recommendedName>
</protein>
<dbReference type="GO" id="GO:0046655">
    <property type="term" value="P:folic acid metabolic process"/>
    <property type="evidence" value="ECO:0007669"/>
    <property type="project" value="TreeGrafter"/>
</dbReference>
<dbReference type="InterPro" id="IPR012259">
    <property type="entry name" value="DHFR"/>
</dbReference>
<dbReference type="EC" id="1.5.1.3" evidence="2"/>
<dbReference type="PANTHER" id="PTHR48069:SF3">
    <property type="entry name" value="DIHYDROFOLATE REDUCTASE"/>
    <property type="match status" value="1"/>
</dbReference>
<dbReference type="InterPro" id="IPR017925">
    <property type="entry name" value="DHFR_CS"/>
</dbReference>
<dbReference type="PROSITE" id="PS00075">
    <property type="entry name" value="DHFR_1"/>
    <property type="match status" value="1"/>
</dbReference>
<dbReference type="CDD" id="cd00209">
    <property type="entry name" value="DHFR"/>
    <property type="match status" value="1"/>
</dbReference>
<dbReference type="InterPro" id="IPR024072">
    <property type="entry name" value="DHFR-like_dom_sf"/>
</dbReference>
<name>W6ML01_9ASCO</name>
<dbReference type="GO" id="GO:0046654">
    <property type="term" value="P:tetrahydrofolate biosynthetic process"/>
    <property type="evidence" value="ECO:0007669"/>
    <property type="project" value="UniProtKB-UniPathway"/>
</dbReference>
<dbReference type="PANTHER" id="PTHR48069">
    <property type="entry name" value="DIHYDROFOLATE REDUCTASE"/>
    <property type="match status" value="1"/>
</dbReference>
<dbReference type="PRINTS" id="PR00070">
    <property type="entry name" value="DHFR"/>
</dbReference>
<dbReference type="OrthoDB" id="414698at2759"/>
<keyword evidence="5" id="KW-0521">NADP</keyword>
<dbReference type="GO" id="GO:0050661">
    <property type="term" value="F:NADP binding"/>
    <property type="evidence" value="ECO:0007669"/>
    <property type="project" value="InterPro"/>
</dbReference>
<dbReference type="InterPro" id="IPR001796">
    <property type="entry name" value="DHFR_dom"/>
</dbReference>
<evidence type="ECO:0000256" key="2">
    <source>
        <dbReference type="ARBA" id="ARBA00012856"/>
    </source>
</evidence>
<reference evidence="9" key="1">
    <citation type="submission" date="2013-12" db="EMBL/GenBank/DDBJ databases">
        <authorList>
            <person name="Genoscope - CEA"/>
        </authorList>
    </citation>
    <scope>NUCLEOTIDE SEQUENCE</scope>
    <source>
        <strain evidence="9">CBS 1993</strain>
    </source>
</reference>
<evidence type="ECO:0000313" key="9">
    <source>
        <dbReference type="EMBL" id="CDK26758.1"/>
    </source>
</evidence>
<evidence type="ECO:0000256" key="3">
    <source>
        <dbReference type="ARBA" id="ARBA00018886"/>
    </source>
</evidence>
<dbReference type="GO" id="GO:0046452">
    <property type="term" value="P:dihydrofolate metabolic process"/>
    <property type="evidence" value="ECO:0007669"/>
    <property type="project" value="TreeGrafter"/>
</dbReference>
<keyword evidence="10" id="KW-1185">Reference proteome</keyword>
<sequence length="214" mass="24256">MLTTKMHTEKKAISLIVAGLLPKFGIGFEGQLPWKLKREMRYFRLVTSTAVAGKKNAVIMGRKTWQSIPPKFRPLPNRINVVLSRTSSSNAAIQEEVEGSDTVIADSMSSAIRLLDSEKIDQIFVIGGAELYNQLLSLPETEDYSVENIFLTEITSDKDHAMDAFIQMDNTQWRKASSAALQGHLEKYELTGFELENNEEGDYKYDFTLWQKIK</sequence>
<feature type="domain" description="DHFR" evidence="8">
    <location>
        <begin position="12"/>
        <end position="212"/>
    </location>
</feature>
<dbReference type="Gene3D" id="3.40.430.10">
    <property type="entry name" value="Dihydrofolate Reductase, subunit A"/>
    <property type="match status" value="1"/>
</dbReference>
<evidence type="ECO:0000256" key="1">
    <source>
        <dbReference type="ARBA" id="ARBA00004903"/>
    </source>
</evidence>
<dbReference type="HOGENOM" id="CLU_043966_2_1_1"/>
<dbReference type="Pfam" id="PF00186">
    <property type="entry name" value="DHFR_1"/>
    <property type="match status" value="1"/>
</dbReference>
<dbReference type="RefSeq" id="XP_022458758.1">
    <property type="nucleotide sequence ID" value="XM_022603010.1"/>
</dbReference>
<comment type="similarity">
    <text evidence="7">Belongs to the dihydrofolate reductase family.</text>
</comment>
<evidence type="ECO:0000256" key="6">
    <source>
        <dbReference type="ARBA" id="ARBA00023002"/>
    </source>
</evidence>
<dbReference type="SUPFAM" id="SSF53597">
    <property type="entry name" value="Dihydrofolate reductase-like"/>
    <property type="match status" value="1"/>
</dbReference>